<reference evidence="4 5" key="1">
    <citation type="submission" date="2015-02" db="EMBL/GenBank/DDBJ databases">
        <title>Draft genome sequences of ten Microbacterium spp. with emphasis on heavy metal contaminated environments.</title>
        <authorList>
            <person name="Corretto E."/>
        </authorList>
    </citation>
    <scope>NUCLEOTIDE SEQUENCE [LARGE SCALE GENOMIC DNA]</scope>
    <source>
        <strain evidence="4 5">SA35</strain>
    </source>
</reference>
<dbReference type="PANTHER" id="PTHR30055:SF226">
    <property type="entry name" value="HTH-TYPE TRANSCRIPTIONAL REGULATOR PKSA"/>
    <property type="match status" value="1"/>
</dbReference>
<name>A0A0M2HRZ3_9MICO</name>
<accession>A0A0M2HRZ3</accession>
<dbReference type="SUPFAM" id="SSF48498">
    <property type="entry name" value="Tetracyclin repressor-like, C-terminal domain"/>
    <property type="match status" value="1"/>
</dbReference>
<dbReference type="STRING" id="273678.RS84_02039"/>
<dbReference type="Gene3D" id="1.10.357.10">
    <property type="entry name" value="Tetracycline Repressor, domain 2"/>
    <property type="match status" value="1"/>
</dbReference>
<dbReference type="InterPro" id="IPR050109">
    <property type="entry name" value="HTH-type_TetR-like_transc_reg"/>
</dbReference>
<dbReference type="PANTHER" id="PTHR30055">
    <property type="entry name" value="HTH-TYPE TRANSCRIPTIONAL REGULATOR RUTR"/>
    <property type="match status" value="1"/>
</dbReference>
<dbReference type="PROSITE" id="PS50977">
    <property type="entry name" value="HTH_TETR_2"/>
    <property type="match status" value="1"/>
</dbReference>
<dbReference type="Proteomes" id="UP000033900">
    <property type="component" value="Unassembled WGS sequence"/>
</dbReference>
<dbReference type="PATRIC" id="fig|273678.4.peg.2042"/>
<evidence type="ECO:0000313" key="5">
    <source>
        <dbReference type="Proteomes" id="UP000033900"/>
    </source>
</evidence>
<keyword evidence="5" id="KW-1185">Reference proteome</keyword>
<dbReference type="AlphaFoldDB" id="A0A0M2HRZ3"/>
<dbReference type="RefSeq" id="WP_045257666.1">
    <property type="nucleotide sequence ID" value="NZ_JYJB01000009.1"/>
</dbReference>
<organism evidence="4 5">
    <name type="scientific">Microbacterium hydrocarbonoxydans</name>
    <dbReference type="NCBI Taxonomy" id="273678"/>
    <lineage>
        <taxon>Bacteria</taxon>
        <taxon>Bacillati</taxon>
        <taxon>Actinomycetota</taxon>
        <taxon>Actinomycetes</taxon>
        <taxon>Micrococcales</taxon>
        <taxon>Microbacteriaceae</taxon>
        <taxon>Microbacterium</taxon>
    </lineage>
</organism>
<dbReference type="InterPro" id="IPR009057">
    <property type="entry name" value="Homeodomain-like_sf"/>
</dbReference>
<dbReference type="EMBL" id="JYJB01000009">
    <property type="protein sequence ID" value="KJL47249.1"/>
    <property type="molecule type" value="Genomic_DNA"/>
</dbReference>
<comment type="caution">
    <text evidence="4">The sequence shown here is derived from an EMBL/GenBank/DDBJ whole genome shotgun (WGS) entry which is preliminary data.</text>
</comment>
<dbReference type="InterPro" id="IPR036271">
    <property type="entry name" value="Tet_transcr_reg_TetR-rel_C_sf"/>
</dbReference>
<evidence type="ECO:0000313" key="4">
    <source>
        <dbReference type="EMBL" id="KJL47249.1"/>
    </source>
</evidence>
<dbReference type="GO" id="GO:0003700">
    <property type="term" value="F:DNA-binding transcription factor activity"/>
    <property type="evidence" value="ECO:0007669"/>
    <property type="project" value="TreeGrafter"/>
</dbReference>
<proteinExistence type="predicted"/>
<keyword evidence="1 2" id="KW-0238">DNA-binding</keyword>
<evidence type="ECO:0000256" key="2">
    <source>
        <dbReference type="PROSITE-ProRule" id="PRU00335"/>
    </source>
</evidence>
<sequence length="190" mass="20163">MARPSIATERRAQIIDATMSTIAEHGIRGTTLDRIADAVGMSRGHVRHFVGNRDRLLLDTAIAVFADDTGTVGSILPSGTRDIEDALDYLFGPEFNSPDRENAVVLGLVDLSRTTPAIAEVLTTAYGATREQLASLIAEAKPDASTDACTTAAYGLLTSALGSVFLSDFDGDPTRLRRTRAAAEAQLSIL</sequence>
<evidence type="ECO:0000256" key="1">
    <source>
        <dbReference type="ARBA" id="ARBA00023125"/>
    </source>
</evidence>
<feature type="DNA-binding region" description="H-T-H motif" evidence="2">
    <location>
        <begin position="31"/>
        <end position="50"/>
    </location>
</feature>
<dbReference type="Pfam" id="PF00440">
    <property type="entry name" value="TetR_N"/>
    <property type="match status" value="1"/>
</dbReference>
<dbReference type="InterPro" id="IPR001647">
    <property type="entry name" value="HTH_TetR"/>
</dbReference>
<protein>
    <submittedName>
        <fullName evidence="4">HTH-type transcriptional regulator BetI</fullName>
    </submittedName>
</protein>
<dbReference type="GO" id="GO:0000976">
    <property type="term" value="F:transcription cis-regulatory region binding"/>
    <property type="evidence" value="ECO:0007669"/>
    <property type="project" value="TreeGrafter"/>
</dbReference>
<evidence type="ECO:0000259" key="3">
    <source>
        <dbReference type="PROSITE" id="PS50977"/>
    </source>
</evidence>
<dbReference type="SUPFAM" id="SSF46689">
    <property type="entry name" value="Homeodomain-like"/>
    <property type="match status" value="1"/>
</dbReference>
<dbReference type="OrthoDB" id="9816296at2"/>
<feature type="domain" description="HTH tetR-type" evidence="3">
    <location>
        <begin position="8"/>
        <end position="68"/>
    </location>
</feature>
<gene>
    <name evidence="4" type="primary">betI_8</name>
    <name evidence="4" type="ORF">RS84_02039</name>
</gene>